<dbReference type="InterPro" id="IPR009075">
    <property type="entry name" value="AcylCo_DH/oxidase_C"/>
</dbReference>
<dbReference type="Gene3D" id="1.20.140.10">
    <property type="entry name" value="Butyryl-CoA Dehydrogenase, subunit A, domain 3"/>
    <property type="match status" value="1"/>
</dbReference>
<evidence type="ECO:0000256" key="4">
    <source>
        <dbReference type="ARBA" id="ARBA00022827"/>
    </source>
</evidence>
<evidence type="ECO:0000259" key="8">
    <source>
        <dbReference type="Pfam" id="PF02771"/>
    </source>
</evidence>
<proteinExistence type="inferred from homology"/>
<name>A0A346XWY0_9ACTN</name>
<feature type="domain" description="Acyl-CoA oxidase/dehydrogenase middle" evidence="7">
    <location>
        <begin position="136"/>
        <end position="223"/>
    </location>
</feature>
<dbReference type="KEGG" id="euz:DVS28_a2042"/>
<dbReference type="OrthoDB" id="9770681at2"/>
<dbReference type="SUPFAM" id="SSF56645">
    <property type="entry name" value="Acyl-CoA dehydrogenase NM domain-like"/>
    <property type="match status" value="1"/>
</dbReference>
<accession>A0A346XWY0</accession>
<dbReference type="Gene3D" id="1.10.540.10">
    <property type="entry name" value="Acyl-CoA dehydrogenase/oxidase, N-terminal domain"/>
    <property type="match status" value="1"/>
</dbReference>
<organism evidence="9 10">
    <name type="scientific">Euzebya pacifica</name>
    <dbReference type="NCBI Taxonomy" id="1608957"/>
    <lineage>
        <taxon>Bacteria</taxon>
        <taxon>Bacillati</taxon>
        <taxon>Actinomycetota</taxon>
        <taxon>Nitriliruptoria</taxon>
        <taxon>Euzebyales</taxon>
    </lineage>
</organism>
<dbReference type="EMBL" id="CP031165">
    <property type="protein sequence ID" value="AXV06727.1"/>
    <property type="molecule type" value="Genomic_DNA"/>
</dbReference>
<dbReference type="Pfam" id="PF02771">
    <property type="entry name" value="Acyl-CoA_dh_N"/>
    <property type="match status" value="1"/>
</dbReference>
<dbReference type="GO" id="GO:0033539">
    <property type="term" value="P:fatty acid beta-oxidation using acyl-CoA dehydrogenase"/>
    <property type="evidence" value="ECO:0007669"/>
    <property type="project" value="TreeGrafter"/>
</dbReference>
<evidence type="ECO:0000256" key="5">
    <source>
        <dbReference type="RuleBase" id="RU362125"/>
    </source>
</evidence>
<dbReference type="GO" id="GO:0050660">
    <property type="term" value="F:flavin adenine dinucleotide binding"/>
    <property type="evidence" value="ECO:0007669"/>
    <property type="project" value="InterPro"/>
</dbReference>
<dbReference type="Gene3D" id="2.40.110.10">
    <property type="entry name" value="Butyryl-CoA Dehydrogenase, subunit A, domain 2"/>
    <property type="match status" value="1"/>
</dbReference>
<dbReference type="Pfam" id="PF00441">
    <property type="entry name" value="Acyl-CoA_dh_1"/>
    <property type="match status" value="1"/>
</dbReference>
<evidence type="ECO:0000313" key="10">
    <source>
        <dbReference type="Proteomes" id="UP000264006"/>
    </source>
</evidence>
<evidence type="ECO:0000259" key="7">
    <source>
        <dbReference type="Pfam" id="PF02770"/>
    </source>
</evidence>
<evidence type="ECO:0000256" key="2">
    <source>
        <dbReference type="ARBA" id="ARBA00009347"/>
    </source>
</evidence>
<comment type="cofactor">
    <cofactor evidence="1 5">
        <name>FAD</name>
        <dbReference type="ChEBI" id="CHEBI:57692"/>
    </cofactor>
</comment>
<evidence type="ECO:0000256" key="3">
    <source>
        <dbReference type="ARBA" id="ARBA00022630"/>
    </source>
</evidence>
<feature type="domain" description="Acyl-CoA dehydrogenase/oxidase C-terminal" evidence="6">
    <location>
        <begin position="244"/>
        <end position="394"/>
    </location>
</feature>
<dbReference type="AlphaFoldDB" id="A0A346XWY0"/>
<dbReference type="GO" id="GO:0003995">
    <property type="term" value="F:acyl-CoA dehydrogenase activity"/>
    <property type="evidence" value="ECO:0007669"/>
    <property type="project" value="TreeGrafter"/>
</dbReference>
<dbReference type="RefSeq" id="WP_114591337.1">
    <property type="nucleotide sequence ID" value="NZ_CP031165.1"/>
</dbReference>
<keyword evidence="3 5" id="KW-0285">Flavoprotein</keyword>
<dbReference type="InterPro" id="IPR013786">
    <property type="entry name" value="AcylCoA_DH/ox_N"/>
</dbReference>
<dbReference type="InterPro" id="IPR037069">
    <property type="entry name" value="AcylCoA_DH/ox_N_sf"/>
</dbReference>
<dbReference type="InterPro" id="IPR009100">
    <property type="entry name" value="AcylCoA_DH/oxidase_NM_dom_sf"/>
</dbReference>
<protein>
    <submittedName>
        <fullName evidence="9">Acyl-CoA dehydrogenase, short-chain specific</fullName>
    </submittedName>
</protein>
<feature type="domain" description="Acyl-CoA dehydrogenase/oxidase N-terminal" evidence="8">
    <location>
        <begin position="39"/>
        <end position="131"/>
    </location>
</feature>
<dbReference type="Pfam" id="PF02770">
    <property type="entry name" value="Acyl-CoA_dh_M"/>
    <property type="match status" value="1"/>
</dbReference>
<keyword evidence="4 5" id="KW-0274">FAD</keyword>
<dbReference type="GO" id="GO:0046359">
    <property type="term" value="P:butyrate catabolic process"/>
    <property type="evidence" value="ECO:0007669"/>
    <property type="project" value="TreeGrafter"/>
</dbReference>
<dbReference type="PANTHER" id="PTHR43884">
    <property type="entry name" value="ACYL-COA DEHYDROGENASE"/>
    <property type="match status" value="1"/>
</dbReference>
<evidence type="ECO:0000259" key="6">
    <source>
        <dbReference type="Pfam" id="PF00441"/>
    </source>
</evidence>
<dbReference type="PANTHER" id="PTHR43884:SF12">
    <property type="entry name" value="ISOVALERYL-COA DEHYDROGENASE, MITOCHONDRIAL-RELATED"/>
    <property type="match status" value="1"/>
</dbReference>
<dbReference type="InterPro" id="IPR006091">
    <property type="entry name" value="Acyl-CoA_Oxase/DH_mid-dom"/>
</dbReference>
<comment type="similarity">
    <text evidence="2 5">Belongs to the acyl-CoA dehydrogenase family.</text>
</comment>
<dbReference type="PIRSF" id="PIRSF016578">
    <property type="entry name" value="HsaA"/>
    <property type="match status" value="1"/>
</dbReference>
<keyword evidence="5" id="KW-0560">Oxidoreductase</keyword>
<gene>
    <name evidence="9" type="ORF">DVS28_a2042</name>
</gene>
<dbReference type="InterPro" id="IPR046373">
    <property type="entry name" value="Acyl-CoA_Oxase/DH_mid-dom_sf"/>
</dbReference>
<evidence type="ECO:0000313" key="9">
    <source>
        <dbReference type="EMBL" id="AXV06727.1"/>
    </source>
</evidence>
<dbReference type="Proteomes" id="UP000264006">
    <property type="component" value="Chromosome"/>
</dbReference>
<reference evidence="9 10" key="1">
    <citation type="submission" date="2018-09" db="EMBL/GenBank/DDBJ databases">
        <title>Complete genome sequence of Euzebya sp. DY32-46 isolated from seawater of Pacific Ocean.</title>
        <authorList>
            <person name="Xu L."/>
            <person name="Wu Y.-H."/>
            <person name="Xu X.-W."/>
        </authorList>
    </citation>
    <scope>NUCLEOTIDE SEQUENCE [LARGE SCALE GENOMIC DNA]</scope>
    <source>
        <strain evidence="9 10">DY32-46</strain>
    </source>
</reference>
<keyword evidence="10" id="KW-1185">Reference proteome</keyword>
<dbReference type="SUPFAM" id="SSF47203">
    <property type="entry name" value="Acyl-CoA dehydrogenase C-terminal domain-like"/>
    <property type="match status" value="1"/>
</dbReference>
<sequence length="402" mass="42045">MTVLDLQIDPTVRGWSPELPTVYQELADRAGQLAASLAGEDHLWDAEGRFPWPEVAVLGSHGVLGLTHPEEAGGAGLPRLAAVVVLEALAQHSFTLAEATQIAANGPAYVLSTIAAPRLRDRWVPRVLAGETLISIAITEVDAGSSLAEIATNATSDPVGWSVSGTKCFVTGGSLAGAHLVMARMGESPGVRGLGYVLVDAGAPGCDVRQVHRKIGGNATPEAVIDFAVAGIDDEAIVIHPDSGGFALAMQSYNAMRIGIAGMCCGVARRALDLAEAHLAQRVQGGRPLARRQGLQWRIAELELELESARLLTYRAASRVDEHGFPDGLDTARAKLAASRVAVAAADAAIQMLGWRGIVSAEDHPAERILREVRGWTIAGGTSESLLNMLGRAALSGHGSGR</sequence>
<dbReference type="InterPro" id="IPR036250">
    <property type="entry name" value="AcylCo_DH-like_C"/>
</dbReference>
<evidence type="ECO:0000256" key="1">
    <source>
        <dbReference type="ARBA" id="ARBA00001974"/>
    </source>
</evidence>